<evidence type="ECO:0000256" key="1">
    <source>
        <dbReference type="ARBA" id="ARBA00004141"/>
    </source>
</evidence>
<proteinExistence type="inferred from homology"/>
<evidence type="ECO:0000256" key="8">
    <source>
        <dbReference type="ARBA" id="ARBA00022989"/>
    </source>
</evidence>
<evidence type="ECO:0000256" key="9">
    <source>
        <dbReference type="ARBA" id="ARBA00023065"/>
    </source>
</evidence>
<feature type="transmembrane region" description="Helical" evidence="13">
    <location>
        <begin position="32"/>
        <end position="48"/>
    </location>
</feature>
<feature type="transmembrane region" description="Helical" evidence="13">
    <location>
        <begin position="129"/>
        <end position="152"/>
    </location>
</feature>
<feature type="transmembrane region" description="Helical" evidence="13">
    <location>
        <begin position="98"/>
        <end position="117"/>
    </location>
</feature>
<feature type="transmembrane region" description="Helical" evidence="13">
    <location>
        <begin position="60"/>
        <end position="78"/>
    </location>
</feature>
<evidence type="ECO:0000313" key="14">
    <source>
        <dbReference type="EMBL" id="MBM6398883.1"/>
    </source>
</evidence>
<dbReference type="EMBL" id="JAFDVD010000001">
    <property type="protein sequence ID" value="MBM6398883.1"/>
    <property type="molecule type" value="Genomic_DNA"/>
</dbReference>
<evidence type="ECO:0000256" key="3">
    <source>
        <dbReference type="ARBA" id="ARBA00022448"/>
    </source>
</evidence>
<evidence type="ECO:0000256" key="6">
    <source>
        <dbReference type="ARBA" id="ARBA00022826"/>
    </source>
</evidence>
<evidence type="ECO:0000256" key="5">
    <source>
        <dbReference type="ARBA" id="ARBA00022692"/>
    </source>
</evidence>
<feature type="transmembrane region" description="Helical" evidence="13">
    <location>
        <begin position="158"/>
        <end position="177"/>
    </location>
</feature>
<evidence type="ECO:0000256" key="10">
    <source>
        <dbReference type="ARBA" id="ARBA00023136"/>
    </source>
</evidence>
<keyword evidence="6" id="KW-0631">Potassium channel</keyword>
<keyword evidence="8 13" id="KW-1133">Transmembrane helix</keyword>
<dbReference type="Proteomes" id="UP001430172">
    <property type="component" value="Unassembled WGS sequence"/>
</dbReference>
<comment type="catalytic activity">
    <reaction evidence="12">
        <text>K(+)(in) = K(+)(out)</text>
        <dbReference type="Rhea" id="RHEA:29463"/>
        <dbReference type="ChEBI" id="CHEBI:29103"/>
    </reaction>
</comment>
<evidence type="ECO:0000256" key="11">
    <source>
        <dbReference type="ARBA" id="ARBA00023303"/>
    </source>
</evidence>
<keyword evidence="10 13" id="KW-0472">Membrane</keyword>
<keyword evidence="11" id="KW-0407">Ion channel</keyword>
<comment type="similarity">
    <text evidence="2">Belongs to the TMEM175 family.</text>
</comment>
<reference evidence="14" key="1">
    <citation type="submission" date="2021-02" db="EMBL/GenBank/DDBJ databases">
        <title>Phycicoccus sp. MQZ13P-5T, whole genome shotgun sequence.</title>
        <authorList>
            <person name="Tuo L."/>
        </authorList>
    </citation>
    <scope>NUCLEOTIDE SEQUENCE</scope>
    <source>
        <strain evidence="14">MQZ13P-5</strain>
    </source>
</reference>
<comment type="caution">
    <text evidence="14">The sequence shown here is derived from an EMBL/GenBank/DDBJ whole genome shotgun (WGS) entry which is preliminary data.</text>
</comment>
<evidence type="ECO:0000256" key="2">
    <source>
        <dbReference type="ARBA" id="ARBA00006920"/>
    </source>
</evidence>
<organism evidence="14 15">
    <name type="scientific">Phycicoccus sonneratiae</name>
    <dbReference type="NCBI Taxonomy" id="2807628"/>
    <lineage>
        <taxon>Bacteria</taxon>
        <taxon>Bacillati</taxon>
        <taxon>Actinomycetota</taxon>
        <taxon>Actinomycetes</taxon>
        <taxon>Micrococcales</taxon>
        <taxon>Intrasporangiaceae</taxon>
        <taxon>Phycicoccus</taxon>
    </lineage>
</organism>
<evidence type="ECO:0000256" key="7">
    <source>
        <dbReference type="ARBA" id="ARBA00022958"/>
    </source>
</evidence>
<evidence type="ECO:0000256" key="12">
    <source>
        <dbReference type="ARBA" id="ARBA00034430"/>
    </source>
</evidence>
<name>A0ABS2CG83_9MICO</name>
<keyword evidence="15" id="KW-1185">Reference proteome</keyword>
<keyword evidence="4" id="KW-0633">Potassium transport</keyword>
<gene>
    <name evidence="14" type="ORF">JQN70_00620</name>
</gene>
<dbReference type="InterPro" id="IPR010617">
    <property type="entry name" value="TMEM175-like"/>
</dbReference>
<keyword evidence="7" id="KW-0630">Potassium</keyword>
<keyword evidence="5 13" id="KW-0812">Transmembrane</keyword>
<protein>
    <submittedName>
        <fullName evidence="14">DUF1211 domain-containing protein</fullName>
    </submittedName>
</protein>
<evidence type="ECO:0000313" key="15">
    <source>
        <dbReference type="Proteomes" id="UP001430172"/>
    </source>
</evidence>
<keyword evidence="3" id="KW-0813">Transport</keyword>
<dbReference type="Pfam" id="PF06736">
    <property type="entry name" value="TMEM175"/>
    <property type="match status" value="1"/>
</dbReference>
<evidence type="ECO:0000256" key="13">
    <source>
        <dbReference type="SAM" id="Phobius"/>
    </source>
</evidence>
<keyword evidence="9" id="KW-0406">Ion transport</keyword>
<sequence>MTLLILPLMESVADVADAEGGAGEWFARHDQQLVSFVLSFVIIAMFWISHHRLFAKVERVTVPLLCISMAWLLTIVWLPVATAMSGRFSDGDAVVKAVYVGSMIATCLVTLATRLYLARNPELHAISGTELRGGTAVDIAMASLFAAALVLAVTVPGVGYFALFLMFLVGPVQNLVARRLGVPRRA</sequence>
<evidence type="ECO:0000256" key="4">
    <source>
        <dbReference type="ARBA" id="ARBA00022538"/>
    </source>
</evidence>
<comment type="subcellular location">
    <subcellularLocation>
        <location evidence="1">Membrane</location>
        <topology evidence="1">Multi-pass membrane protein</topology>
    </subcellularLocation>
</comment>
<accession>A0ABS2CG83</accession>